<dbReference type="GO" id="GO:0061671">
    <property type="term" value="C:Cbp3p-Cbp6 complex"/>
    <property type="evidence" value="ECO:0007669"/>
    <property type="project" value="InterPro"/>
</dbReference>
<dbReference type="OrthoDB" id="2107880at2759"/>
<dbReference type="AlphaFoldDB" id="A0A6A6PQY9"/>
<dbReference type="GeneID" id="54470877"/>
<gene>
    <name evidence="1" type="ORF">BDY17DRAFT_177508</name>
</gene>
<reference evidence="1" key="1">
    <citation type="journal article" date="2020" name="Stud. Mycol.">
        <title>101 Dothideomycetes genomes: a test case for predicting lifestyles and emergence of pathogens.</title>
        <authorList>
            <person name="Haridas S."/>
            <person name="Albert R."/>
            <person name="Binder M."/>
            <person name="Bloem J."/>
            <person name="Labutti K."/>
            <person name="Salamov A."/>
            <person name="Andreopoulos B."/>
            <person name="Baker S."/>
            <person name="Barry K."/>
            <person name="Bills G."/>
            <person name="Bluhm B."/>
            <person name="Cannon C."/>
            <person name="Castanera R."/>
            <person name="Culley D."/>
            <person name="Daum C."/>
            <person name="Ezra D."/>
            <person name="Gonzalez J."/>
            <person name="Henrissat B."/>
            <person name="Kuo A."/>
            <person name="Liang C."/>
            <person name="Lipzen A."/>
            <person name="Lutzoni F."/>
            <person name="Magnuson J."/>
            <person name="Mondo S."/>
            <person name="Nolan M."/>
            <person name="Ohm R."/>
            <person name="Pangilinan J."/>
            <person name="Park H.-J."/>
            <person name="Ramirez L."/>
            <person name="Alfaro M."/>
            <person name="Sun H."/>
            <person name="Tritt A."/>
            <person name="Yoshinaga Y."/>
            <person name="Zwiers L.-H."/>
            <person name="Turgeon B."/>
            <person name="Goodwin S."/>
            <person name="Spatafora J."/>
            <person name="Crous P."/>
            <person name="Grigoriev I."/>
        </authorList>
    </citation>
    <scope>NUCLEOTIDE SEQUENCE</scope>
    <source>
        <strain evidence="1">CBS 113389</strain>
    </source>
</reference>
<name>A0A6A6PQY9_9PEZI</name>
<evidence type="ECO:0000313" key="2">
    <source>
        <dbReference type="Proteomes" id="UP000799767"/>
    </source>
</evidence>
<dbReference type="RefSeq" id="XP_033588681.1">
    <property type="nucleotide sequence ID" value="XM_033729875.1"/>
</dbReference>
<dbReference type="PANTHER" id="PTHR28250">
    <property type="entry name" value="CYTOCHROME B PRE-MRNA-PROCESSING PROTEIN 6"/>
    <property type="match status" value="1"/>
</dbReference>
<dbReference type="EMBL" id="MU001637">
    <property type="protein sequence ID" value="KAF2482111.1"/>
    <property type="molecule type" value="Genomic_DNA"/>
</dbReference>
<dbReference type="Proteomes" id="UP000799767">
    <property type="component" value="Unassembled WGS sequence"/>
</dbReference>
<dbReference type="GO" id="GO:0034551">
    <property type="term" value="P:mitochondrial respiratory chain complex III assembly"/>
    <property type="evidence" value="ECO:0007669"/>
    <property type="project" value="TreeGrafter"/>
</dbReference>
<proteinExistence type="predicted"/>
<dbReference type="PANTHER" id="PTHR28250:SF1">
    <property type="entry name" value="CYTOCHROME B PRE-MRNA-PROCESSING PROTEIN 6"/>
    <property type="match status" value="1"/>
</dbReference>
<evidence type="ECO:0008006" key="3">
    <source>
        <dbReference type="Google" id="ProtNLM"/>
    </source>
</evidence>
<dbReference type="GO" id="GO:0043022">
    <property type="term" value="F:ribosome binding"/>
    <property type="evidence" value="ECO:0007669"/>
    <property type="project" value="InterPro"/>
</dbReference>
<sequence length="117" mass="13755">MSRHLNLAAHYTRLIARWPIDALRPENRQFQRLLENRLRATNETATVDGNDLSKQANAAYLLLDDVLSKRYPLSDKLMKPASRPTLYEELDQELQEGPRRGMMSYIWKRITGMVRRQ</sequence>
<organism evidence="1 2">
    <name type="scientific">Neohortaea acidophila</name>
    <dbReference type="NCBI Taxonomy" id="245834"/>
    <lineage>
        <taxon>Eukaryota</taxon>
        <taxon>Fungi</taxon>
        <taxon>Dikarya</taxon>
        <taxon>Ascomycota</taxon>
        <taxon>Pezizomycotina</taxon>
        <taxon>Dothideomycetes</taxon>
        <taxon>Dothideomycetidae</taxon>
        <taxon>Mycosphaerellales</taxon>
        <taxon>Teratosphaeriaceae</taxon>
        <taxon>Neohortaea</taxon>
    </lineage>
</organism>
<dbReference type="InterPro" id="IPR037653">
    <property type="entry name" value="Cbp6"/>
</dbReference>
<dbReference type="Pfam" id="PF20180">
    <property type="entry name" value="UQCC2_CBP6"/>
    <property type="match status" value="1"/>
</dbReference>
<keyword evidence="2" id="KW-1185">Reference proteome</keyword>
<protein>
    <recommendedName>
        <fullName evidence="3">Ubiquinol-cytochrome-c reductase complex assembly factor 2</fullName>
    </recommendedName>
</protein>
<accession>A0A6A6PQY9</accession>
<evidence type="ECO:0000313" key="1">
    <source>
        <dbReference type="EMBL" id="KAF2482111.1"/>
    </source>
</evidence>